<organism evidence="1 3">
    <name type="scientific">Fusarium oxysporum f. sp. lycopersici (strain 4287 / CBS 123668 / FGSC 9935 / NRRL 34936)</name>
    <name type="common">Fusarium vascular wilt of tomato</name>
    <dbReference type="NCBI Taxonomy" id="426428"/>
    <lineage>
        <taxon>Eukaryota</taxon>
        <taxon>Fungi</taxon>
        <taxon>Dikarya</taxon>
        <taxon>Ascomycota</taxon>
        <taxon>Pezizomycotina</taxon>
        <taxon>Sordariomycetes</taxon>
        <taxon>Hypocreomycetidae</taxon>
        <taxon>Hypocreales</taxon>
        <taxon>Nectriaceae</taxon>
        <taxon>Fusarium</taxon>
        <taxon>Fusarium oxysporum species complex</taxon>
    </lineage>
</organism>
<dbReference type="VEuPathDB" id="FungiDB:FOXG_21360"/>
<sequence>MALTTGSYEFDHAQIPGLWQPLKEEHFAQTCEDHNKLPTDDALPEVEEKVKEHLPQLEALFKRWKVEGFFALSVLHRHFKLPDGYNQVGRTIKKRFYFTRKVANNALNSSKVYGSKFVLTPRGWSPVEIHEGSMPGLSRVDPEFLSCFTTHLVNHDLTSIFGFEYIVRELSTFNTLELDLPGYGLIVVSAASVPSIDAPTVTTRWIWSHQTELKCIPSPDGHVRKPVKPQQSDPSDDQVIAAFEKEYHDAY</sequence>
<evidence type="ECO:0000313" key="2">
    <source>
        <dbReference type="EMBL" id="KNB15518.1"/>
    </source>
</evidence>
<dbReference type="Proteomes" id="UP000009097">
    <property type="component" value="Unassembled WGS sequence"/>
</dbReference>
<dbReference type="EMBL" id="DS231716">
    <property type="protein sequence ID" value="KNB15518.1"/>
    <property type="molecule type" value="Genomic_DNA"/>
</dbReference>
<dbReference type="GeneID" id="28961653"/>
<dbReference type="KEGG" id="fox:FOXG_21360"/>
<proteinExistence type="predicted"/>
<reference evidence="1" key="2">
    <citation type="journal article" date="2010" name="Nature">
        <title>Comparative genomics reveals mobile pathogenicity chromosomes in Fusarium.</title>
        <authorList>
            <person name="Ma L.J."/>
            <person name="van der Does H.C."/>
            <person name="Borkovich K.A."/>
            <person name="Coleman J.J."/>
            <person name="Daboussi M.J."/>
            <person name="Di Pietro A."/>
            <person name="Dufresne M."/>
            <person name="Freitag M."/>
            <person name="Grabherr M."/>
            <person name="Henrissat B."/>
            <person name="Houterman P.M."/>
            <person name="Kang S."/>
            <person name="Shim W.B."/>
            <person name="Woloshuk C."/>
            <person name="Xie X."/>
            <person name="Xu J.R."/>
            <person name="Antoniw J."/>
            <person name="Baker S.E."/>
            <person name="Bluhm B.H."/>
            <person name="Breakspear A."/>
            <person name="Brown D.W."/>
            <person name="Butchko R.A."/>
            <person name="Chapman S."/>
            <person name="Coulson R."/>
            <person name="Coutinho P.M."/>
            <person name="Danchin E.G."/>
            <person name="Diener A."/>
            <person name="Gale L.R."/>
            <person name="Gardiner D.M."/>
            <person name="Goff S."/>
            <person name="Hammond-Kosack K.E."/>
            <person name="Hilburn K."/>
            <person name="Hua-Van A."/>
            <person name="Jonkers W."/>
            <person name="Kazan K."/>
            <person name="Kodira C.D."/>
            <person name="Koehrsen M."/>
            <person name="Kumar L."/>
            <person name="Lee Y.H."/>
            <person name="Li L."/>
            <person name="Manners J.M."/>
            <person name="Miranda-Saavedra D."/>
            <person name="Mukherjee M."/>
            <person name="Park G."/>
            <person name="Park J."/>
            <person name="Park S.Y."/>
            <person name="Proctor R.H."/>
            <person name="Regev A."/>
            <person name="Ruiz-Roldan M.C."/>
            <person name="Sain D."/>
            <person name="Sakthikumar S."/>
            <person name="Sykes S."/>
            <person name="Schwartz D.C."/>
            <person name="Turgeon B.G."/>
            <person name="Wapinski I."/>
            <person name="Yoder O."/>
            <person name="Young S."/>
            <person name="Zeng Q."/>
            <person name="Zhou S."/>
            <person name="Galagan J."/>
            <person name="Cuomo C.A."/>
            <person name="Kistler H.C."/>
            <person name="Rep M."/>
        </authorList>
    </citation>
    <scope>NUCLEOTIDE SEQUENCE [LARGE SCALE GENOMIC DNA]</scope>
    <source>
        <strain evidence="1">4287</strain>
    </source>
</reference>
<dbReference type="AlphaFoldDB" id="A0A0J9WS85"/>
<accession>A0A0J9WS85</accession>
<dbReference type="OrthoDB" id="5086570at2759"/>
<reference evidence="1" key="1">
    <citation type="submission" date="2007-04" db="EMBL/GenBank/DDBJ databases">
        <authorList>
            <consortium name="The Broad Institute Genome Sequencing Platform"/>
            <person name="Birren B."/>
            <person name="Lander E."/>
            <person name="Galagan J."/>
            <person name="Nusbaum C."/>
            <person name="Devon K."/>
            <person name="Ma L.-J."/>
            <person name="Jaffe D."/>
            <person name="Butler J."/>
            <person name="Alvarez P."/>
            <person name="Gnerre S."/>
            <person name="Grabherr M."/>
            <person name="Kleber M."/>
            <person name="Mauceli E."/>
            <person name="Brockman W."/>
            <person name="MacCallum I.A."/>
            <person name="Young S."/>
            <person name="LaButti K."/>
            <person name="DeCaprio D."/>
            <person name="Crawford M."/>
            <person name="Koehrsen M."/>
            <person name="Engels R."/>
            <person name="Montgomery P."/>
            <person name="Pearson M."/>
            <person name="Howarth C."/>
            <person name="Larson L."/>
            <person name="White J."/>
            <person name="O'Leary S."/>
            <person name="Kodira C."/>
            <person name="Zeng Q."/>
            <person name="Yandava C."/>
            <person name="Alvarado L."/>
            <person name="Kistler C."/>
            <person name="Shim W.-B."/>
            <person name="Kang S."/>
            <person name="Woloshuk C."/>
        </authorList>
    </citation>
    <scope>NUCLEOTIDE SEQUENCE</scope>
    <source>
        <strain evidence="1">4287</strain>
    </source>
</reference>
<dbReference type="GeneID" id="28962066"/>
<gene>
    <name evidence="1" type="ORF">FOXG_20947</name>
    <name evidence="2" type="ORF">FOXG_21360</name>
</gene>
<evidence type="ECO:0000313" key="3">
    <source>
        <dbReference type="Proteomes" id="UP000009097"/>
    </source>
</evidence>
<evidence type="ECO:0000313" key="1">
    <source>
        <dbReference type="EMBL" id="KNB13842.1"/>
    </source>
</evidence>
<dbReference type="KEGG" id="fox:FOXG_20947"/>
<name>A0A0J9WS85_FUSO4</name>
<dbReference type="RefSeq" id="XP_018253563.1">
    <property type="nucleotide sequence ID" value="XM_018401694.1"/>
</dbReference>
<dbReference type="EMBL" id="DS231713">
    <property type="protein sequence ID" value="KNB13842.1"/>
    <property type="molecule type" value="Genomic_DNA"/>
</dbReference>
<protein>
    <submittedName>
        <fullName evidence="1">Uncharacterized protein</fullName>
    </submittedName>
</protein>
<dbReference type="VEuPathDB" id="FungiDB:FOXG_20947"/>
<dbReference type="RefSeq" id="XP_018251887.1">
    <property type="nucleotide sequence ID" value="XM_018401274.1"/>
</dbReference>